<evidence type="ECO:0000256" key="7">
    <source>
        <dbReference type="ARBA" id="ARBA00022884"/>
    </source>
</evidence>
<dbReference type="CDD" id="cd03672">
    <property type="entry name" value="NUDIX_Dcp2p_Nudt20"/>
    <property type="match status" value="1"/>
</dbReference>
<name>A0AAW2Z0H1_9EUKA</name>
<comment type="cofactor">
    <cofactor evidence="1">
        <name>Mn(2+)</name>
        <dbReference type="ChEBI" id="CHEBI:29035"/>
    </cofactor>
</comment>
<organism evidence="10 11">
    <name type="scientific">Acrasis kona</name>
    <dbReference type="NCBI Taxonomy" id="1008807"/>
    <lineage>
        <taxon>Eukaryota</taxon>
        <taxon>Discoba</taxon>
        <taxon>Heterolobosea</taxon>
        <taxon>Tetramitia</taxon>
        <taxon>Eutetramitia</taxon>
        <taxon>Acrasidae</taxon>
        <taxon>Acrasis</taxon>
    </lineage>
</organism>
<dbReference type="InterPro" id="IPR000086">
    <property type="entry name" value="NUDIX_hydrolase_dom"/>
</dbReference>
<comment type="subcellular location">
    <subcellularLocation>
        <location evidence="2">Cytoplasm</location>
    </subcellularLocation>
</comment>
<dbReference type="Pfam" id="PF00293">
    <property type="entry name" value="NUDIX"/>
    <property type="match status" value="1"/>
</dbReference>
<evidence type="ECO:0000256" key="8">
    <source>
        <dbReference type="ARBA" id="ARBA00023211"/>
    </source>
</evidence>
<dbReference type="GO" id="GO:0005737">
    <property type="term" value="C:cytoplasm"/>
    <property type="evidence" value="ECO:0007669"/>
    <property type="project" value="UniProtKB-SubCell"/>
</dbReference>
<evidence type="ECO:0000313" key="11">
    <source>
        <dbReference type="Proteomes" id="UP001431209"/>
    </source>
</evidence>
<reference evidence="10 11" key="1">
    <citation type="submission" date="2024-03" db="EMBL/GenBank/DDBJ databases">
        <title>The Acrasis kona genome and developmental transcriptomes reveal deep origins of eukaryotic multicellular pathways.</title>
        <authorList>
            <person name="Sheikh S."/>
            <person name="Fu C.-J."/>
            <person name="Brown M.W."/>
            <person name="Baldauf S.L."/>
        </authorList>
    </citation>
    <scope>NUCLEOTIDE SEQUENCE [LARGE SCALE GENOMIC DNA]</scope>
    <source>
        <strain evidence="10 11">ATCC MYA-3509</strain>
    </source>
</reference>
<keyword evidence="8" id="KW-0464">Manganese</keyword>
<proteinExistence type="inferred from homology"/>
<keyword evidence="5" id="KW-0479">Metal-binding</keyword>
<dbReference type="GO" id="GO:0000184">
    <property type="term" value="P:nuclear-transcribed mRNA catabolic process, nonsense-mediated decay"/>
    <property type="evidence" value="ECO:0007669"/>
    <property type="project" value="InterPro"/>
</dbReference>
<dbReference type="GO" id="GO:0030145">
    <property type="term" value="F:manganese ion binding"/>
    <property type="evidence" value="ECO:0007669"/>
    <property type="project" value="InterPro"/>
</dbReference>
<dbReference type="SUPFAM" id="SSF140586">
    <property type="entry name" value="Dcp2 domain-like"/>
    <property type="match status" value="1"/>
</dbReference>
<keyword evidence="6" id="KW-0378">Hydrolase</keyword>
<evidence type="ECO:0000256" key="5">
    <source>
        <dbReference type="ARBA" id="ARBA00022723"/>
    </source>
</evidence>
<dbReference type="InterPro" id="IPR044099">
    <property type="entry name" value="Dcp2_NUDIX"/>
</dbReference>
<dbReference type="GO" id="GO:0000290">
    <property type="term" value="P:deadenylation-dependent decapping of nuclear-transcribed mRNA"/>
    <property type="evidence" value="ECO:0007669"/>
    <property type="project" value="InterPro"/>
</dbReference>
<comment type="similarity">
    <text evidence="3">Belongs to the Nudix hydrolase family. DCP2 subfamily.</text>
</comment>
<sequence length="256" mass="29714">MNQNVVHLAEVLEDLLIRFVLNCPKEEQNTVERMFFQLEEAYWFYLDFYKDNKNLPNFKFKEFTAQLLALCPILGHYRQSLELDTKSFYKYKNSVPTCGAILFNKDMTKVLLVKGCSEKSSWSFPRGKINQAESEFDCAAREVMEEVGFDIVANGANKSDFILLEKGEQRAKLFVVKNVQVDYKFTTLTRGEVSDIGWHTLVDLHNSKGMKEYWAVTPYLTKIYKWLKSNKNVRPLRSFAKNIVIKKTNQIIGSAT</sequence>
<evidence type="ECO:0000259" key="9">
    <source>
        <dbReference type="PROSITE" id="PS51462"/>
    </source>
</evidence>
<keyword evidence="4" id="KW-0963">Cytoplasm</keyword>
<dbReference type="GO" id="GO:0140933">
    <property type="term" value="F:5'-(N(7)-methylguanosine 5'-triphospho)-[mRNA] hydrolase activity"/>
    <property type="evidence" value="ECO:0007669"/>
    <property type="project" value="InterPro"/>
</dbReference>
<dbReference type="PANTHER" id="PTHR23114">
    <property type="entry name" value="M7GPPPN-MRNA HYDROLASE"/>
    <property type="match status" value="1"/>
</dbReference>
<dbReference type="Gene3D" id="1.10.10.1050">
    <property type="entry name" value="Dcp2, box A domain"/>
    <property type="match status" value="1"/>
</dbReference>
<dbReference type="GO" id="GO:0003723">
    <property type="term" value="F:RNA binding"/>
    <property type="evidence" value="ECO:0007669"/>
    <property type="project" value="UniProtKB-KW"/>
</dbReference>
<evidence type="ECO:0000313" key="10">
    <source>
        <dbReference type="EMBL" id="KAL0482743.1"/>
    </source>
</evidence>
<dbReference type="AlphaFoldDB" id="A0AAW2Z0H1"/>
<comment type="caution">
    <text evidence="10">The sequence shown here is derived from an EMBL/GenBank/DDBJ whole genome shotgun (WGS) entry which is preliminary data.</text>
</comment>
<dbReference type="PANTHER" id="PTHR23114:SF17">
    <property type="entry name" value="M7GPPPN-MRNA HYDROLASE"/>
    <property type="match status" value="1"/>
</dbReference>
<dbReference type="PROSITE" id="PS00893">
    <property type="entry name" value="NUDIX_BOX"/>
    <property type="match status" value="1"/>
</dbReference>
<evidence type="ECO:0000256" key="1">
    <source>
        <dbReference type="ARBA" id="ARBA00001936"/>
    </source>
</evidence>
<dbReference type="SMART" id="SM01125">
    <property type="entry name" value="DCP2"/>
    <property type="match status" value="1"/>
</dbReference>
<evidence type="ECO:0000256" key="4">
    <source>
        <dbReference type="ARBA" id="ARBA00022490"/>
    </source>
</evidence>
<dbReference type="EMBL" id="JAOPGA020000886">
    <property type="protein sequence ID" value="KAL0482743.1"/>
    <property type="molecule type" value="Genomic_DNA"/>
</dbReference>
<dbReference type="Gene3D" id="3.90.79.10">
    <property type="entry name" value="Nucleoside Triphosphate Pyrophosphohydrolase"/>
    <property type="match status" value="1"/>
</dbReference>
<dbReference type="InterPro" id="IPR015797">
    <property type="entry name" value="NUDIX_hydrolase-like_dom_sf"/>
</dbReference>
<dbReference type="Proteomes" id="UP001431209">
    <property type="component" value="Unassembled WGS sequence"/>
</dbReference>
<evidence type="ECO:0000256" key="3">
    <source>
        <dbReference type="ARBA" id="ARBA00005279"/>
    </source>
</evidence>
<dbReference type="FunFam" id="3.90.79.10:FF:000003">
    <property type="entry name" value="M7GpppN-mRNA hydrolase isoform 2"/>
    <property type="match status" value="1"/>
</dbReference>
<dbReference type="PROSITE" id="PS51462">
    <property type="entry name" value="NUDIX"/>
    <property type="match status" value="1"/>
</dbReference>
<dbReference type="InterPro" id="IPR020084">
    <property type="entry name" value="NUDIX_hydrolase_CS"/>
</dbReference>
<gene>
    <name evidence="10" type="ORF">AKO1_014286</name>
</gene>
<dbReference type="InterPro" id="IPR007722">
    <property type="entry name" value="DCP2_BoxA"/>
</dbReference>
<keyword evidence="7" id="KW-0694">RNA-binding</keyword>
<accession>A0AAW2Z0H1</accession>
<dbReference type="InterPro" id="IPR036189">
    <property type="entry name" value="DCP2_BoxA_sf"/>
</dbReference>
<dbReference type="SUPFAM" id="SSF55811">
    <property type="entry name" value="Nudix"/>
    <property type="match status" value="1"/>
</dbReference>
<evidence type="ECO:0000256" key="6">
    <source>
        <dbReference type="ARBA" id="ARBA00022801"/>
    </source>
</evidence>
<dbReference type="Pfam" id="PF05026">
    <property type="entry name" value="DCP2"/>
    <property type="match status" value="1"/>
</dbReference>
<evidence type="ECO:0000256" key="2">
    <source>
        <dbReference type="ARBA" id="ARBA00004496"/>
    </source>
</evidence>
<protein>
    <submittedName>
        <fullName evidence="10">mRNA-decapping enzyme subunit 2</fullName>
    </submittedName>
</protein>
<keyword evidence="11" id="KW-1185">Reference proteome</keyword>
<feature type="domain" description="Nudix hydrolase" evidence="9">
    <location>
        <begin position="93"/>
        <end position="229"/>
    </location>
</feature>